<dbReference type="SUPFAM" id="SSF52540">
    <property type="entry name" value="P-loop containing nucleoside triphosphate hydrolases"/>
    <property type="match status" value="1"/>
</dbReference>
<dbReference type="GO" id="GO:0003677">
    <property type="term" value="F:DNA binding"/>
    <property type="evidence" value="ECO:0007669"/>
    <property type="project" value="InterPro"/>
</dbReference>
<evidence type="ECO:0000256" key="7">
    <source>
        <dbReference type="ARBA" id="ARBA00034808"/>
    </source>
</evidence>
<dbReference type="Gene3D" id="1.10.486.10">
    <property type="entry name" value="PCRA, domain 4"/>
    <property type="match status" value="1"/>
</dbReference>
<dbReference type="PANTHER" id="PTHR11070:SF2">
    <property type="entry name" value="ATP-DEPENDENT DNA HELICASE SRS2"/>
    <property type="match status" value="1"/>
</dbReference>
<dbReference type="GO" id="GO:0000725">
    <property type="term" value="P:recombinational repair"/>
    <property type="evidence" value="ECO:0007669"/>
    <property type="project" value="TreeGrafter"/>
</dbReference>
<keyword evidence="3 9" id="KW-0347">Helicase</keyword>
<keyword evidence="5" id="KW-0413">Isomerase</keyword>
<name>A0A426T1G5_STRSU</name>
<organism evidence="12 13">
    <name type="scientific">Streptococcus suis</name>
    <dbReference type="NCBI Taxonomy" id="1307"/>
    <lineage>
        <taxon>Bacteria</taxon>
        <taxon>Bacillati</taxon>
        <taxon>Bacillota</taxon>
        <taxon>Bacilli</taxon>
        <taxon>Lactobacillales</taxon>
        <taxon>Streptococcaceae</taxon>
        <taxon>Streptococcus</taxon>
    </lineage>
</organism>
<reference evidence="12 13" key="2">
    <citation type="submission" date="2018-12" db="EMBL/GenBank/DDBJ databases">
        <title>Whole-genome sequences of fifteen clinical Streptococcus suis strains isolated from pigs between 2006 and 2018.</title>
        <authorList>
            <person name="Stevens M.J.A."/>
            <person name="Cernela N."/>
            <person name="Spoerry Serrano N."/>
            <person name="Schmitt S."/>
            <person name="Schrenzel J."/>
            <person name="Stephan R."/>
        </authorList>
    </citation>
    <scope>NUCLEOTIDE SEQUENCE [LARGE SCALE GENOMIC DNA]</scope>
    <source>
        <strain evidence="12 13">SS1014</strain>
    </source>
</reference>
<dbReference type="InterPro" id="IPR027417">
    <property type="entry name" value="P-loop_NTPase"/>
</dbReference>
<accession>A0A426T1G5</accession>
<dbReference type="PANTHER" id="PTHR11070">
    <property type="entry name" value="UVRD / RECB / PCRA DNA HELICASE FAMILY MEMBER"/>
    <property type="match status" value="1"/>
</dbReference>
<feature type="domain" description="UvrD-like helicase ATP-binding" evidence="10">
    <location>
        <begin position="15"/>
        <end position="351"/>
    </location>
</feature>
<evidence type="ECO:0000256" key="5">
    <source>
        <dbReference type="ARBA" id="ARBA00023235"/>
    </source>
</evidence>
<keyword evidence="4 9" id="KW-0067">ATP-binding</keyword>
<dbReference type="InterPro" id="IPR000212">
    <property type="entry name" value="DNA_helicase_UvrD/REP"/>
</dbReference>
<dbReference type="Pfam" id="PF13361">
    <property type="entry name" value="UvrD_C"/>
    <property type="match status" value="1"/>
</dbReference>
<protein>
    <recommendedName>
        <fullName evidence="7">DNA 3'-5' helicase</fullName>
        <ecNumber evidence="7">5.6.2.4</ecNumber>
    </recommendedName>
</protein>
<evidence type="ECO:0000256" key="1">
    <source>
        <dbReference type="ARBA" id="ARBA00022741"/>
    </source>
</evidence>
<evidence type="ECO:0000259" key="10">
    <source>
        <dbReference type="PROSITE" id="PS51198"/>
    </source>
</evidence>
<dbReference type="Gene3D" id="3.40.50.300">
    <property type="entry name" value="P-loop containing nucleotide triphosphate hydrolases"/>
    <property type="match status" value="3"/>
</dbReference>
<sequence length="743" mass="85658">MTTIDFKKVYEEEFLKLNAKQKEAVETVEGPVMVIAGPGTGKTQILSRRVANILLNYDTNPEEIVCLTYTEAGATEMLDRLENLLGERGRNVRVSTIHAFCSAIILANPDYFENQPKIISTAVQFEILKEVMDEYIQEGDALYKNSGDRYSSKDQLLDLLSRMKRQLLEKADIKGEVDEYLKTIQLAAPGDELYKKFRYSRKTTNKNTGVVYQAGDLKPDFEKEQSKFDKVINGAEIIEKYRERLSAQNYFDFDDMILWTKGLLEQNPKLQQTVADGIKYLFVDEFQDTSVIQNELVDLLVAGKDKPNIFVVGDDDQSIYRFQGVSATNIEDFGNKYHPVEIILEENYRSSQAIIDAAKQLISHNPRREKHLHAAGKNKDYAPKPPTLTKYETEYSEMVGVLNGVKELIDNDVTPSEIGIIYGRNAYGKKLAKLFRENGIPVYIKIEEVLFDDPFFKKLHAVLQYLSGTNRNLRELRKLLYFDFFNVSITDLIEMRNAQNIEDVKSNTVIKLDKEIEKLRHKILNSKQYHSPMYVLQQIVKTFEIDTYIMQSPEKYHLVSVLTALYELMLNEVFIKSELSLTDFLDCIVGLKAMKIEIPINEIETSPENCVNLMTAHGSKGLEFDYVFMVKSNDGKRGVKWPGGENNSGSFSYPPNLNGKEDNESELKLQEERRLFYVAMTRAKKELRLTYNGENDKTHFIDEFHGHYKENSSNEEFAELILFKKQKLTYNRFMKLTIEQTKE</sequence>
<feature type="domain" description="UvrD-like helicase C-terminal" evidence="11">
    <location>
        <begin position="352"/>
        <end position="621"/>
    </location>
</feature>
<dbReference type="GO" id="GO:0043138">
    <property type="term" value="F:3'-5' DNA helicase activity"/>
    <property type="evidence" value="ECO:0007669"/>
    <property type="project" value="UniProtKB-EC"/>
</dbReference>
<keyword evidence="2 9" id="KW-0378">Hydrolase</keyword>
<dbReference type="RefSeq" id="WP_142998120.1">
    <property type="nucleotide sequence ID" value="NZ_RSDG01000129.1"/>
</dbReference>
<dbReference type="GO" id="GO:0016787">
    <property type="term" value="F:hydrolase activity"/>
    <property type="evidence" value="ECO:0007669"/>
    <property type="project" value="UniProtKB-UniRule"/>
</dbReference>
<dbReference type="CDD" id="cd17932">
    <property type="entry name" value="DEXQc_UvrD"/>
    <property type="match status" value="1"/>
</dbReference>
<comment type="catalytic activity">
    <reaction evidence="8">
        <text>ATP + H2O = ADP + phosphate + H(+)</text>
        <dbReference type="Rhea" id="RHEA:13065"/>
        <dbReference type="ChEBI" id="CHEBI:15377"/>
        <dbReference type="ChEBI" id="CHEBI:15378"/>
        <dbReference type="ChEBI" id="CHEBI:30616"/>
        <dbReference type="ChEBI" id="CHEBI:43474"/>
        <dbReference type="ChEBI" id="CHEBI:456216"/>
        <dbReference type="EC" id="5.6.2.4"/>
    </reaction>
</comment>
<evidence type="ECO:0000256" key="3">
    <source>
        <dbReference type="ARBA" id="ARBA00022806"/>
    </source>
</evidence>
<dbReference type="PROSITE" id="PS51217">
    <property type="entry name" value="UVRD_HELICASE_CTER"/>
    <property type="match status" value="1"/>
</dbReference>
<evidence type="ECO:0000256" key="2">
    <source>
        <dbReference type="ARBA" id="ARBA00022801"/>
    </source>
</evidence>
<dbReference type="InterPro" id="IPR014017">
    <property type="entry name" value="DNA_helicase_UvrD-like_C"/>
</dbReference>
<evidence type="ECO:0000259" key="11">
    <source>
        <dbReference type="PROSITE" id="PS51217"/>
    </source>
</evidence>
<comment type="catalytic activity">
    <reaction evidence="6">
        <text>Couples ATP hydrolysis with the unwinding of duplex DNA by translocating in the 3'-5' direction.</text>
        <dbReference type="EC" id="5.6.2.4"/>
    </reaction>
</comment>
<evidence type="ECO:0000256" key="8">
    <source>
        <dbReference type="ARBA" id="ARBA00048988"/>
    </source>
</evidence>
<dbReference type="Pfam" id="PF00580">
    <property type="entry name" value="UvrD-helicase"/>
    <property type="match status" value="1"/>
</dbReference>
<evidence type="ECO:0000256" key="6">
    <source>
        <dbReference type="ARBA" id="ARBA00034617"/>
    </source>
</evidence>
<dbReference type="EMBL" id="RSDG01000129">
    <property type="protein sequence ID" value="RRR41767.1"/>
    <property type="molecule type" value="Genomic_DNA"/>
</dbReference>
<dbReference type="Proteomes" id="UP000273973">
    <property type="component" value="Unassembled WGS sequence"/>
</dbReference>
<dbReference type="GO" id="GO:0005524">
    <property type="term" value="F:ATP binding"/>
    <property type="evidence" value="ECO:0007669"/>
    <property type="project" value="UniProtKB-UniRule"/>
</dbReference>
<gene>
    <name evidence="12" type="ORF">EJA00_11310</name>
</gene>
<evidence type="ECO:0000256" key="9">
    <source>
        <dbReference type="PROSITE-ProRule" id="PRU00560"/>
    </source>
</evidence>
<comment type="caution">
    <text evidence="12">The sequence shown here is derived from an EMBL/GenBank/DDBJ whole genome shotgun (WGS) entry which is preliminary data.</text>
</comment>
<dbReference type="PROSITE" id="PS51198">
    <property type="entry name" value="UVRD_HELICASE_ATP_BIND"/>
    <property type="match status" value="1"/>
</dbReference>
<reference evidence="12 13" key="1">
    <citation type="submission" date="2018-11" db="EMBL/GenBank/DDBJ databases">
        <authorList>
            <person name="Stevens M.J."/>
            <person name="Cernela N."/>
            <person name="Spoerry Serrano N."/>
            <person name="Schmitt S."/>
            <person name="Schrenzel J."/>
            <person name="Stephan R."/>
        </authorList>
    </citation>
    <scope>NUCLEOTIDE SEQUENCE [LARGE SCALE GENOMIC DNA]</scope>
    <source>
        <strain evidence="12 13">SS1014</strain>
    </source>
</reference>
<dbReference type="AlphaFoldDB" id="A0A426T1G5"/>
<evidence type="ECO:0000313" key="12">
    <source>
        <dbReference type="EMBL" id="RRR41767.1"/>
    </source>
</evidence>
<evidence type="ECO:0000256" key="4">
    <source>
        <dbReference type="ARBA" id="ARBA00022840"/>
    </source>
</evidence>
<evidence type="ECO:0000313" key="13">
    <source>
        <dbReference type="Proteomes" id="UP000273973"/>
    </source>
</evidence>
<feature type="non-terminal residue" evidence="12">
    <location>
        <position position="743"/>
    </location>
</feature>
<dbReference type="InterPro" id="IPR014016">
    <property type="entry name" value="UvrD-like_ATP-bd"/>
</dbReference>
<proteinExistence type="predicted"/>
<feature type="binding site" evidence="9">
    <location>
        <begin position="36"/>
        <end position="43"/>
    </location>
    <ligand>
        <name>ATP</name>
        <dbReference type="ChEBI" id="CHEBI:30616"/>
    </ligand>
</feature>
<keyword evidence="1 9" id="KW-0547">Nucleotide-binding</keyword>
<dbReference type="EC" id="5.6.2.4" evidence="7"/>